<accession>A0ABT0ZVK0</accession>
<comment type="caution">
    <text evidence="3">The sequence shown here is derived from an EMBL/GenBank/DDBJ whole genome shotgun (WGS) entry which is preliminary data.</text>
</comment>
<feature type="region of interest" description="Disordered" evidence="1">
    <location>
        <begin position="31"/>
        <end position="60"/>
    </location>
</feature>
<feature type="transmembrane region" description="Helical" evidence="2">
    <location>
        <begin position="6"/>
        <end position="23"/>
    </location>
</feature>
<keyword evidence="4" id="KW-1185">Reference proteome</keyword>
<evidence type="ECO:0000256" key="1">
    <source>
        <dbReference type="SAM" id="MobiDB-lite"/>
    </source>
</evidence>
<keyword evidence="2" id="KW-0472">Membrane</keyword>
<proteinExistence type="predicted"/>
<keyword evidence="2" id="KW-0812">Transmembrane</keyword>
<protein>
    <recommendedName>
        <fullName evidence="5">Secreted protein with PEP-CTERM sorting signal</fullName>
    </recommendedName>
</protein>
<organism evidence="3 4">
    <name type="scientific">Pseudonocardia humida</name>
    <dbReference type="NCBI Taxonomy" id="2800819"/>
    <lineage>
        <taxon>Bacteria</taxon>
        <taxon>Bacillati</taxon>
        <taxon>Actinomycetota</taxon>
        <taxon>Actinomycetes</taxon>
        <taxon>Pseudonocardiales</taxon>
        <taxon>Pseudonocardiaceae</taxon>
        <taxon>Pseudonocardia</taxon>
    </lineage>
</organism>
<dbReference type="EMBL" id="JAGSOV010000015">
    <property type="protein sequence ID" value="MCO1654773.1"/>
    <property type="molecule type" value="Genomic_DNA"/>
</dbReference>
<evidence type="ECO:0000313" key="3">
    <source>
        <dbReference type="EMBL" id="MCO1654773.1"/>
    </source>
</evidence>
<dbReference type="RefSeq" id="WP_252436416.1">
    <property type="nucleotide sequence ID" value="NZ_JAGSOV010000015.1"/>
</dbReference>
<name>A0ABT0ZVK0_9PSEU</name>
<reference evidence="3" key="1">
    <citation type="submission" date="2021-04" db="EMBL/GenBank/DDBJ databases">
        <title>Pseudonocardia sp. nov., isolated from sandy soil of mangrove forest.</title>
        <authorList>
            <person name="Zan Z."/>
            <person name="Huang R."/>
            <person name="Liu W."/>
        </authorList>
    </citation>
    <scope>NUCLEOTIDE SEQUENCE</scope>
    <source>
        <strain evidence="3">S2-4</strain>
    </source>
</reference>
<dbReference type="Proteomes" id="UP001165283">
    <property type="component" value="Unassembled WGS sequence"/>
</dbReference>
<evidence type="ECO:0000256" key="2">
    <source>
        <dbReference type="SAM" id="Phobius"/>
    </source>
</evidence>
<gene>
    <name evidence="3" type="ORF">KDL28_06850</name>
</gene>
<keyword evidence="2" id="KW-1133">Transmembrane helix</keyword>
<evidence type="ECO:0008006" key="5">
    <source>
        <dbReference type="Google" id="ProtNLM"/>
    </source>
</evidence>
<evidence type="ECO:0000313" key="4">
    <source>
        <dbReference type="Proteomes" id="UP001165283"/>
    </source>
</evidence>
<sequence>MSEVLLFGLVAAIVVGTILYAVVAEMRHSRTRRSRTELRSARSHLRLRPTGRPFRPAGTP</sequence>